<accession>J9G2A1</accession>
<gene>
    <name evidence="1" type="ORF">EVA_15956</name>
</gene>
<evidence type="ECO:0000313" key="1">
    <source>
        <dbReference type="EMBL" id="EJW95937.1"/>
    </source>
</evidence>
<proteinExistence type="predicted"/>
<dbReference type="AlphaFoldDB" id="J9G2A1"/>
<sequence>KNTGLDHRLDEDEPFSYYIDKVYYALYRIGETKPFCVQHLYAPEEEEKVHTVEFPQDLPFGSYAMVVWANIDEETGLEDAGASDTYRLHGEHWEGYDVYMACDTLHYNERQANFLLPLERVKGKLLITAEGMPETIQLSYKEVDNLYQEVDHFWQYSGKEKVRTLHRWGNGMRNLFTDTYLAPTLEHQQSEVRVHFVQDEESDLPLLDPATVQTNMKRNSITVLRYVYDKEDHNFDIYL</sequence>
<reference evidence="1" key="1">
    <citation type="journal article" date="2012" name="PLoS ONE">
        <title>Gene sets for utilization of primary and secondary nutrition supplies in the distal gut of endangered iberian lynx.</title>
        <authorList>
            <person name="Alcaide M."/>
            <person name="Messina E."/>
            <person name="Richter M."/>
            <person name="Bargiela R."/>
            <person name="Peplies J."/>
            <person name="Huws S.A."/>
            <person name="Newbold C.J."/>
            <person name="Golyshin P.N."/>
            <person name="Simon M.A."/>
            <person name="Lopez G."/>
            <person name="Yakimov M.M."/>
            <person name="Ferrer M."/>
        </authorList>
    </citation>
    <scope>NUCLEOTIDE SEQUENCE</scope>
</reference>
<name>J9G2A1_9ZZZZ</name>
<feature type="non-terminal residue" evidence="1">
    <location>
        <position position="239"/>
    </location>
</feature>
<feature type="non-terminal residue" evidence="1">
    <location>
        <position position="1"/>
    </location>
</feature>
<organism evidence="1">
    <name type="scientific">gut metagenome</name>
    <dbReference type="NCBI Taxonomy" id="749906"/>
    <lineage>
        <taxon>unclassified sequences</taxon>
        <taxon>metagenomes</taxon>
        <taxon>organismal metagenomes</taxon>
    </lineage>
</organism>
<dbReference type="EMBL" id="AMCI01005538">
    <property type="protein sequence ID" value="EJW95937.1"/>
    <property type="molecule type" value="Genomic_DNA"/>
</dbReference>
<protein>
    <submittedName>
        <fullName evidence="1">Uncharacterized protein</fullName>
    </submittedName>
</protein>
<comment type="caution">
    <text evidence="1">The sequence shown here is derived from an EMBL/GenBank/DDBJ whole genome shotgun (WGS) entry which is preliminary data.</text>
</comment>